<reference evidence="3" key="1">
    <citation type="submission" date="2015-08" db="EMBL/GenBank/DDBJ databases">
        <title>Genome sequencing project for genomic taxonomy and phylogenomics of Bacillus-like bacteria.</title>
        <authorList>
            <person name="Liu B."/>
            <person name="Wang J."/>
            <person name="Zhu Y."/>
            <person name="Liu G."/>
            <person name="Chen Q."/>
            <person name="Chen Z."/>
            <person name="Lan J."/>
            <person name="Che J."/>
            <person name="Ge C."/>
            <person name="Shi H."/>
            <person name="Pan Z."/>
            <person name="Liu X."/>
        </authorList>
    </citation>
    <scope>NUCLEOTIDE SEQUENCE [LARGE SCALE GENOMIC DNA]</scope>
    <source>
        <strain evidence="3">FJAT-22460</strain>
    </source>
</reference>
<comment type="caution">
    <text evidence="2">The sequence shown here is derived from an EMBL/GenBank/DDBJ whole genome shotgun (WGS) entry which is preliminary data.</text>
</comment>
<keyword evidence="1" id="KW-1133">Transmembrane helix</keyword>
<feature type="transmembrane region" description="Helical" evidence="1">
    <location>
        <begin position="20"/>
        <end position="36"/>
    </location>
</feature>
<dbReference type="PATRIC" id="fig|1705565.3.peg.434"/>
<sequence>MIQTKKFKEYLLIQKYELSKIYVIVISLCSGWWSLGKKVLRIFHYRGLTTLHTFNKEATVIGRFLCTSPMQFGNKGCYVYMAERASFSRAAISSSGQRFFEEDRSPFFVQ</sequence>
<gene>
    <name evidence="2" type="ORF">AM231_21630</name>
</gene>
<accession>A0A0M1N341</accession>
<name>A0A0M1N341_9BACL</name>
<organism evidence="2 3">
    <name type="scientific">Paenibacillus solani</name>
    <dbReference type="NCBI Taxonomy" id="1705565"/>
    <lineage>
        <taxon>Bacteria</taxon>
        <taxon>Bacillati</taxon>
        <taxon>Bacillota</taxon>
        <taxon>Bacilli</taxon>
        <taxon>Bacillales</taxon>
        <taxon>Paenibacillaceae</taxon>
        <taxon>Paenibacillus</taxon>
    </lineage>
</organism>
<evidence type="ECO:0000313" key="3">
    <source>
        <dbReference type="Proteomes" id="UP000036932"/>
    </source>
</evidence>
<keyword evidence="1" id="KW-0812">Transmembrane</keyword>
<protein>
    <submittedName>
        <fullName evidence="2">Uncharacterized protein</fullName>
    </submittedName>
</protein>
<dbReference type="Proteomes" id="UP000036932">
    <property type="component" value="Unassembled WGS sequence"/>
</dbReference>
<dbReference type="AlphaFoldDB" id="A0A0M1N341"/>
<evidence type="ECO:0000256" key="1">
    <source>
        <dbReference type="SAM" id="Phobius"/>
    </source>
</evidence>
<keyword evidence="3" id="KW-1185">Reference proteome</keyword>
<keyword evidence="1" id="KW-0472">Membrane</keyword>
<proteinExistence type="predicted"/>
<evidence type="ECO:0000313" key="2">
    <source>
        <dbReference type="EMBL" id="KOR76571.1"/>
    </source>
</evidence>
<dbReference type="EMBL" id="LIUT01000006">
    <property type="protein sequence ID" value="KOR76571.1"/>
    <property type="molecule type" value="Genomic_DNA"/>
</dbReference>